<organism evidence="1 2">
    <name type="scientific">Alysiella crassa</name>
    <dbReference type="NCBI Taxonomy" id="153491"/>
    <lineage>
        <taxon>Bacteria</taxon>
        <taxon>Pseudomonadati</taxon>
        <taxon>Pseudomonadota</taxon>
        <taxon>Betaproteobacteria</taxon>
        <taxon>Neisseriales</taxon>
        <taxon>Neisseriaceae</taxon>
        <taxon>Alysiella</taxon>
    </lineage>
</organism>
<dbReference type="RefSeq" id="WP_034292928.1">
    <property type="nucleotide sequence ID" value="NZ_CP091519.2"/>
</dbReference>
<evidence type="ECO:0000313" key="2">
    <source>
        <dbReference type="Proteomes" id="UP000254209"/>
    </source>
</evidence>
<dbReference type="STRING" id="1120980.GCA_000745955_01350"/>
<dbReference type="EMBL" id="UFSO01000002">
    <property type="protein sequence ID" value="SSY70675.1"/>
    <property type="molecule type" value="Genomic_DNA"/>
</dbReference>
<dbReference type="Proteomes" id="UP000254209">
    <property type="component" value="Unassembled WGS sequence"/>
</dbReference>
<dbReference type="OrthoDB" id="8689178at2"/>
<sequence>MNVELGKRFQQELKNYPTADKIKIADFILHIQKHGFTGLAGRNKPSHEVPKDDPKWLEKVQYAQQHRLWHYHIGIPEYDVNKPFGEQTSKYVLHYMKWDNAIRIVDFSEHPPFSLPTELYLE</sequence>
<accession>A0A376BM10</accession>
<keyword evidence="2" id="KW-1185">Reference proteome</keyword>
<evidence type="ECO:0000313" key="1">
    <source>
        <dbReference type="EMBL" id="SSY70675.1"/>
    </source>
</evidence>
<gene>
    <name evidence="1" type="ORF">NCTC10283_00784</name>
</gene>
<dbReference type="AlphaFoldDB" id="A0A376BM10"/>
<reference evidence="1 2" key="1">
    <citation type="submission" date="2018-06" db="EMBL/GenBank/DDBJ databases">
        <authorList>
            <consortium name="Pathogen Informatics"/>
            <person name="Doyle S."/>
        </authorList>
    </citation>
    <scope>NUCLEOTIDE SEQUENCE [LARGE SCALE GENOMIC DNA]</scope>
    <source>
        <strain evidence="1 2">NCTC10283</strain>
    </source>
</reference>
<proteinExistence type="predicted"/>
<name>A0A376BM10_9NEIS</name>
<protein>
    <submittedName>
        <fullName evidence="1">Uncharacterized protein</fullName>
    </submittedName>
</protein>